<reference evidence="10" key="1">
    <citation type="submission" date="2021-01" db="EMBL/GenBank/DDBJ databases">
        <title>Genomic Encyclopedia of Type Strains, Phase IV (KMG-IV): sequencing the most valuable type-strain genomes for metagenomic binning, comparative biology and taxonomic classification.</title>
        <authorList>
            <person name="Goeker M."/>
        </authorList>
    </citation>
    <scope>NUCLEOTIDE SEQUENCE</scope>
    <source>
        <strain evidence="10">DSM 23230</strain>
    </source>
</reference>
<dbReference type="PANTHER" id="PTHR43766">
    <property type="entry name" value="TRYPTOPHAN--TRNA LIGASE, MITOCHONDRIAL"/>
    <property type="match status" value="1"/>
</dbReference>
<evidence type="ECO:0000256" key="3">
    <source>
        <dbReference type="ARBA" id="ARBA00022741"/>
    </source>
</evidence>
<keyword evidence="4 8" id="KW-0067">ATP-binding</keyword>
<proteinExistence type="inferred from homology"/>
<keyword evidence="5 8" id="KW-0648">Protein biosynthesis</keyword>
<dbReference type="PANTHER" id="PTHR43766:SF1">
    <property type="entry name" value="TRYPTOPHAN--TRNA LIGASE, MITOCHONDRIAL"/>
    <property type="match status" value="1"/>
</dbReference>
<protein>
    <recommendedName>
        <fullName evidence="8">Tryptophan--tRNA ligase</fullName>
        <ecNumber evidence="8">6.1.1.2</ecNumber>
    </recommendedName>
    <alternativeName>
        <fullName evidence="8">Tryptophanyl-tRNA synthetase</fullName>
        <shortName evidence="8">TrpRS</shortName>
    </alternativeName>
</protein>
<feature type="binding site" evidence="8">
    <location>
        <begin position="21"/>
        <end position="22"/>
    </location>
    <ligand>
        <name>ATP</name>
        <dbReference type="ChEBI" id="CHEBI:30616"/>
    </ligand>
</feature>
<feature type="binding site" evidence="8">
    <location>
        <begin position="197"/>
        <end position="201"/>
    </location>
    <ligand>
        <name>ATP</name>
        <dbReference type="ChEBI" id="CHEBI:30616"/>
    </ligand>
</feature>
<dbReference type="Pfam" id="PF00579">
    <property type="entry name" value="tRNA-synt_1b"/>
    <property type="match status" value="1"/>
</dbReference>
<comment type="similarity">
    <text evidence="1 8 9">Belongs to the class-I aminoacyl-tRNA synthetase family.</text>
</comment>
<comment type="subcellular location">
    <subcellularLocation>
        <location evidence="8">Cytoplasm</location>
    </subcellularLocation>
</comment>
<dbReference type="InterPro" id="IPR024109">
    <property type="entry name" value="Trp-tRNA-ligase_bac-type"/>
</dbReference>
<dbReference type="SUPFAM" id="SSF52374">
    <property type="entry name" value="Nucleotidylyl transferase"/>
    <property type="match status" value="1"/>
</dbReference>
<evidence type="ECO:0000256" key="5">
    <source>
        <dbReference type="ARBA" id="ARBA00022917"/>
    </source>
</evidence>
<organism evidence="10 11">
    <name type="scientific">Halanaerobacter jeridensis</name>
    <dbReference type="NCBI Taxonomy" id="706427"/>
    <lineage>
        <taxon>Bacteria</taxon>
        <taxon>Bacillati</taxon>
        <taxon>Bacillota</taxon>
        <taxon>Clostridia</taxon>
        <taxon>Halanaerobiales</taxon>
        <taxon>Halobacteroidaceae</taxon>
        <taxon>Halanaerobacter</taxon>
    </lineage>
</organism>
<keyword evidence="3 8" id="KW-0547">Nucleotide-binding</keyword>
<feature type="binding site" evidence="8">
    <location>
        <begin position="152"/>
        <end position="154"/>
    </location>
    <ligand>
        <name>ATP</name>
        <dbReference type="ChEBI" id="CHEBI:30616"/>
    </ligand>
</feature>
<comment type="catalytic activity">
    <reaction evidence="7 8">
        <text>tRNA(Trp) + L-tryptophan + ATP = L-tryptophyl-tRNA(Trp) + AMP + diphosphate + H(+)</text>
        <dbReference type="Rhea" id="RHEA:24080"/>
        <dbReference type="Rhea" id="RHEA-COMP:9671"/>
        <dbReference type="Rhea" id="RHEA-COMP:9705"/>
        <dbReference type="ChEBI" id="CHEBI:15378"/>
        <dbReference type="ChEBI" id="CHEBI:30616"/>
        <dbReference type="ChEBI" id="CHEBI:33019"/>
        <dbReference type="ChEBI" id="CHEBI:57912"/>
        <dbReference type="ChEBI" id="CHEBI:78442"/>
        <dbReference type="ChEBI" id="CHEBI:78535"/>
        <dbReference type="ChEBI" id="CHEBI:456215"/>
        <dbReference type="EC" id="6.1.1.2"/>
    </reaction>
</comment>
<evidence type="ECO:0000256" key="6">
    <source>
        <dbReference type="ARBA" id="ARBA00023146"/>
    </source>
</evidence>
<dbReference type="Gene3D" id="3.40.50.620">
    <property type="entry name" value="HUPs"/>
    <property type="match status" value="1"/>
</dbReference>
<dbReference type="FunFam" id="1.10.240.10:FF:000005">
    <property type="entry name" value="Tryptophan--tRNA ligase"/>
    <property type="match status" value="1"/>
</dbReference>
<evidence type="ECO:0000256" key="4">
    <source>
        <dbReference type="ARBA" id="ARBA00022840"/>
    </source>
</evidence>
<dbReference type="GO" id="GO:0005524">
    <property type="term" value="F:ATP binding"/>
    <property type="evidence" value="ECO:0007669"/>
    <property type="project" value="UniProtKB-UniRule"/>
</dbReference>
<dbReference type="PRINTS" id="PR01039">
    <property type="entry name" value="TRNASYNTHTRP"/>
</dbReference>
<feature type="binding site" evidence="8">
    <location>
        <position position="140"/>
    </location>
    <ligand>
        <name>L-tryptophan</name>
        <dbReference type="ChEBI" id="CHEBI:57912"/>
    </ligand>
</feature>
<keyword evidence="6 8" id="KW-0030">Aminoacyl-tRNA synthetase</keyword>
<dbReference type="InterPro" id="IPR002305">
    <property type="entry name" value="aa-tRNA-synth_Ic"/>
</dbReference>
<feature type="binding site" evidence="8">
    <location>
        <position position="190"/>
    </location>
    <ligand>
        <name>ATP</name>
        <dbReference type="ChEBI" id="CHEBI:30616"/>
    </ligand>
</feature>
<evidence type="ECO:0000313" key="11">
    <source>
        <dbReference type="Proteomes" id="UP000774000"/>
    </source>
</evidence>
<comment type="caution">
    <text evidence="10">The sequence shown here is derived from an EMBL/GenBank/DDBJ whole genome shotgun (WGS) entry which is preliminary data.</text>
</comment>
<evidence type="ECO:0000256" key="2">
    <source>
        <dbReference type="ARBA" id="ARBA00022598"/>
    </source>
</evidence>
<evidence type="ECO:0000256" key="8">
    <source>
        <dbReference type="HAMAP-Rule" id="MF_00140"/>
    </source>
</evidence>
<feature type="short sequence motif" description="'HIGH' region" evidence="8">
    <location>
        <begin position="14"/>
        <end position="22"/>
    </location>
</feature>
<evidence type="ECO:0000313" key="10">
    <source>
        <dbReference type="EMBL" id="MBM7555302.1"/>
    </source>
</evidence>
<evidence type="ECO:0000256" key="7">
    <source>
        <dbReference type="ARBA" id="ARBA00049929"/>
    </source>
</evidence>
<keyword evidence="2 8" id="KW-0436">Ligase</keyword>
<dbReference type="GO" id="GO:0004830">
    <property type="term" value="F:tryptophan-tRNA ligase activity"/>
    <property type="evidence" value="ECO:0007669"/>
    <property type="project" value="UniProtKB-UniRule"/>
</dbReference>
<dbReference type="InterPro" id="IPR050203">
    <property type="entry name" value="Trp-tRNA_synthetase"/>
</dbReference>
<dbReference type="InterPro" id="IPR002306">
    <property type="entry name" value="Trp-tRNA-ligase"/>
</dbReference>
<name>A0A938XTK0_9FIRM</name>
<dbReference type="PROSITE" id="PS00178">
    <property type="entry name" value="AA_TRNA_LIGASE_I"/>
    <property type="match status" value="1"/>
</dbReference>
<keyword evidence="8" id="KW-0963">Cytoplasm</keyword>
<dbReference type="GO" id="GO:0006436">
    <property type="term" value="P:tryptophanyl-tRNA aminoacylation"/>
    <property type="evidence" value="ECO:0007669"/>
    <property type="project" value="UniProtKB-UniRule"/>
</dbReference>
<keyword evidence="11" id="KW-1185">Reference proteome</keyword>
<dbReference type="HAMAP" id="MF_00140_B">
    <property type="entry name" value="Trp_tRNA_synth_B"/>
    <property type="match status" value="1"/>
</dbReference>
<accession>A0A938XTK0</accession>
<dbReference type="NCBIfam" id="TIGR00233">
    <property type="entry name" value="trpS"/>
    <property type="match status" value="1"/>
</dbReference>
<dbReference type="EMBL" id="JAFBDQ010000001">
    <property type="protein sequence ID" value="MBM7555302.1"/>
    <property type="molecule type" value="Genomic_DNA"/>
</dbReference>
<sequence length="330" mass="37359">MSNKEKTILSGMRPTGKLHLGHLIGVLDNWSQLQKDYNCVFEVADWHALTTKYDQTENIQQHIREMVADWISAGIDPEESIIFVQSDIPEIAELNLLLSMIVSVGRLERNPTYKEQIEELGENDAIPFGLLEYPVLQATDILFPKADVVPVGEDQLPHIEITREIARRFNHLYEDVFPEPEPKLAEVPRLPGLDGRKMSKSYGNAIYLADDEEEIQNKVNQMVTDPDRIRLSDPGNPEVCSVFDFHKIFNNEERVEKIAADCRSAELGCVDCKQELAEVLVAQTADIRAKREELLADPAQLDKILEEGAQQARKIASQTLAEVKNAMNMR</sequence>
<feature type="binding site" evidence="8">
    <location>
        <begin position="13"/>
        <end position="15"/>
    </location>
    <ligand>
        <name>ATP</name>
        <dbReference type="ChEBI" id="CHEBI:30616"/>
    </ligand>
</feature>
<dbReference type="Proteomes" id="UP000774000">
    <property type="component" value="Unassembled WGS sequence"/>
</dbReference>
<evidence type="ECO:0000256" key="1">
    <source>
        <dbReference type="ARBA" id="ARBA00005594"/>
    </source>
</evidence>
<dbReference type="AlphaFoldDB" id="A0A938XTK0"/>
<dbReference type="EC" id="6.1.1.2" evidence="8"/>
<comment type="subunit">
    <text evidence="8">Homodimer.</text>
</comment>
<dbReference type="InterPro" id="IPR001412">
    <property type="entry name" value="aa-tRNA-synth_I_CS"/>
</dbReference>
<dbReference type="RefSeq" id="WP_204700024.1">
    <property type="nucleotide sequence ID" value="NZ_JAFBDQ010000001.1"/>
</dbReference>
<feature type="short sequence motif" description="'KMSKS' region" evidence="8">
    <location>
        <begin position="197"/>
        <end position="201"/>
    </location>
</feature>
<comment type="function">
    <text evidence="8">Catalyzes the attachment of tryptophan to tRNA(Trp).</text>
</comment>
<dbReference type="GO" id="GO:0005829">
    <property type="term" value="C:cytosol"/>
    <property type="evidence" value="ECO:0007669"/>
    <property type="project" value="TreeGrafter"/>
</dbReference>
<gene>
    <name evidence="8" type="primary">trpS</name>
    <name evidence="10" type="ORF">JOC47_000126</name>
</gene>
<dbReference type="CDD" id="cd00806">
    <property type="entry name" value="TrpRS_core"/>
    <property type="match status" value="1"/>
</dbReference>
<evidence type="ECO:0000256" key="9">
    <source>
        <dbReference type="RuleBase" id="RU363036"/>
    </source>
</evidence>
<dbReference type="InterPro" id="IPR014729">
    <property type="entry name" value="Rossmann-like_a/b/a_fold"/>
</dbReference>
<dbReference type="Gene3D" id="1.10.240.10">
    <property type="entry name" value="Tyrosyl-Transfer RNA Synthetase"/>
    <property type="match status" value="1"/>
</dbReference>